<organism evidence="5 6">
    <name type="scientific">Streptomyces demainii</name>
    <dbReference type="NCBI Taxonomy" id="588122"/>
    <lineage>
        <taxon>Bacteria</taxon>
        <taxon>Bacillati</taxon>
        <taxon>Actinomycetota</taxon>
        <taxon>Actinomycetes</taxon>
        <taxon>Kitasatosporales</taxon>
        <taxon>Streptomycetaceae</taxon>
        <taxon>Streptomyces</taxon>
    </lineage>
</organism>
<keyword evidence="2" id="KW-0378">Hydrolase</keyword>
<dbReference type="InterPro" id="IPR002509">
    <property type="entry name" value="NODB_dom"/>
</dbReference>
<evidence type="ECO:0000313" key="6">
    <source>
        <dbReference type="Proteomes" id="UP001234880"/>
    </source>
</evidence>
<dbReference type="SUPFAM" id="SSF88713">
    <property type="entry name" value="Glycoside hydrolase/deacetylase"/>
    <property type="match status" value="1"/>
</dbReference>
<keyword evidence="3" id="KW-0732">Signal</keyword>
<accession>A0ABT9L2K7</accession>
<protein>
    <submittedName>
        <fullName evidence="5">Peptidoglycan/xylan/chitin deacetylase (PgdA/CDA1 family)</fullName>
    </submittedName>
</protein>
<feature type="chain" id="PRO_5046864008" evidence="3">
    <location>
        <begin position="38"/>
        <end position="256"/>
    </location>
</feature>
<comment type="caution">
    <text evidence="5">The sequence shown here is derived from an EMBL/GenBank/DDBJ whole genome shotgun (WGS) entry which is preliminary data.</text>
</comment>
<keyword evidence="6" id="KW-1185">Reference proteome</keyword>
<evidence type="ECO:0000313" key="5">
    <source>
        <dbReference type="EMBL" id="MDP9614877.1"/>
    </source>
</evidence>
<dbReference type="PANTHER" id="PTHR10587:SF133">
    <property type="entry name" value="CHITIN DEACETYLASE 1-RELATED"/>
    <property type="match status" value="1"/>
</dbReference>
<dbReference type="Gene3D" id="3.20.20.370">
    <property type="entry name" value="Glycoside hydrolase/deacetylase"/>
    <property type="match status" value="1"/>
</dbReference>
<dbReference type="Proteomes" id="UP001234880">
    <property type="component" value="Unassembled WGS sequence"/>
</dbReference>
<dbReference type="InterPro" id="IPR050248">
    <property type="entry name" value="Polysacc_deacetylase_ArnD"/>
</dbReference>
<gene>
    <name evidence="5" type="ORF">JOF35_007215</name>
</gene>
<reference evidence="5 6" key="1">
    <citation type="submission" date="2023-07" db="EMBL/GenBank/DDBJ databases">
        <title>Sequencing the genomes of 1000 actinobacteria strains.</title>
        <authorList>
            <person name="Klenk H.-P."/>
        </authorList>
    </citation>
    <scope>NUCLEOTIDE SEQUENCE [LARGE SCALE GENOMIC DNA]</scope>
    <source>
        <strain evidence="5 6">DSM 41600</strain>
    </source>
</reference>
<dbReference type="InterPro" id="IPR011330">
    <property type="entry name" value="Glyco_hydro/deAcase_b/a-brl"/>
</dbReference>
<dbReference type="PANTHER" id="PTHR10587">
    <property type="entry name" value="GLYCOSYL TRANSFERASE-RELATED"/>
    <property type="match status" value="1"/>
</dbReference>
<dbReference type="EMBL" id="JAURUE010000002">
    <property type="protein sequence ID" value="MDP9614877.1"/>
    <property type="molecule type" value="Genomic_DNA"/>
</dbReference>
<feature type="signal peptide" evidence="3">
    <location>
        <begin position="1"/>
        <end position="37"/>
    </location>
</feature>
<feature type="domain" description="NodB homology" evidence="4">
    <location>
        <begin position="64"/>
        <end position="241"/>
    </location>
</feature>
<evidence type="ECO:0000256" key="2">
    <source>
        <dbReference type="ARBA" id="ARBA00022801"/>
    </source>
</evidence>
<proteinExistence type="predicted"/>
<dbReference type="RefSeq" id="WP_307111896.1">
    <property type="nucleotide sequence ID" value="NZ_JAURUE010000002.1"/>
</dbReference>
<dbReference type="PROSITE" id="PS51677">
    <property type="entry name" value="NODB"/>
    <property type="match status" value="1"/>
</dbReference>
<keyword evidence="1" id="KW-0479">Metal-binding</keyword>
<sequence length="256" mass="26371">MSGGRESGGTRTRDRAGRSPRARLRIALVAAATAALAAFSAAPSPAATHTAAGTEAAWANCPGGYVGLTYDDGPNPASTQALLTALRAGGAKATFFIWGQHAEQYPDLLRAEQAAGMWIANHTMTHPHLTQIGEPAAYNEIAGAQNTIQRVTGQTPTLFRPPYGETNAQVRSDEARLGLTEVLWSVDSQDWNGASTQQIVQAAATMRAGSIILMHDGGYQTTVGAVPQILSGLAARGLCPGRITAGAGGGAVVTAP</sequence>
<name>A0ABT9L2K7_9ACTN</name>
<evidence type="ECO:0000256" key="1">
    <source>
        <dbReference type="ARBA" id="ARBA00022723"/>
    </source>
</evidence>
<dbReference type="Pfam" id="PF01522">
    <property type="entry name" value="Polysacc_deac_1"/>
    <property type="match status" value="1"/>
</dbReference>
<evidence type="ECO:0000259" key="4">
    <source>
        <dbReference type="PROSITE" id="PS51677"/>
    </source>
</evidence>
<evidence type="ECO:0000256" key="3">
    <source>
        <dbReference type="SAM" id="SignalP"/>
    </source>
</evidence>